<dbReference type="Gene3D" id="1.10.10.10">
    <property type="entry name" value="Winged helix-like DNA-binding domain superfamily/Winged helix DNA-binding domain"/>
    <property type="match status" value="1"/>
</dbReference>
<dbReference type="SUPFAM" id="SSF51735">
    <property type="entry name" value="NAD(P)-binding Rossmann-fold domains"/>
    <property type="match status" value="1"/>
</dbReference>
<dbReference type="HAMAP" id="MF_01131">
    <property type="entry name" value="Rex"/>
    <property type="match status" value="1"/>
</dbReference>
<evidence type="ECO:0000256" key="4">
    <source>
        <dbReference type="ARBA" id="ARBA00023125"/>
    </source>
</evidence>
<protein>
    <recommendedName>
        <fullName evidence="6">Redox-sensing transcriptional repressor Rex</fullName>
    </recommendedName>
</protein>
<evidence type="ECO:0000256" key="1">
    <source>
        <dbReference type="ARBA" id="ARBA00022490"/>
    </source>
</evidence>
<evidence type="ECO:0000313" key="8">
    <source>
        <dbReference type="EMBL" id="GHG06016.1"/>
    </source>
</evidence>
<sequence>MTIPSATVSRLVTYLRILEELELNEVKHTSSGDLAEQAQVTAFQVRKDLTYVGRHGTRGKGYTVAVLKREIIRVLGLNQRWKVVIVGMGRLGHAIANFPVATEYQFEYTGLFDVDPKVVGTAVGGLPIRHMSQLPQFVAEHGVDMAFLTVPPERAQAAAEKLVEAGIYSILNFAPTVLRPPQLQDEKEISKTPERHNVTVENVDFLAGMKRLAYYTRKPDRPEAEDI</sequence>
<dbReference type="SUPFAM" id="SSF46785">
    <property type="entry name" value="Winged helix' DNA-binding domain"/>
    <property type="match status" value="1"/>
</dbReference>
<comment type="subcellular location">
    <subcellularLocation>
        <location evidence="6">Cytoplasm</location>
    </subcellularLocation>
</comment>
<name>A0ABQ3K9X3_9DEIO</name>
<dbReference type="InterPro" id="IPR009718">
    <property type="entry name" value="Rex_DNA-bd_C_dom"/>
</dbReference>
<evidence type="ECO:0000259" key="7">
    <source>
        <dbReference type="SMART" id="SM00881"/>
    </source>
</evidence>
<dbReference type="NCBIfam" id="NF003996">
    <property type="entry name" value="PRK05472.2-5"/>
    <property type="match status" value="1"/>
</dbReference>
<evidence type="ECO:0000256" key="3">
    <source>
        <dbReference type="ARBA" id="ARBA00023015"/>
    </source>
</evidence>
<evidence type="ECO:0000256" key="5">
    <source>
        <dbReference type="ARBA" id="ARBA00023163"/>
    </source>
</evidence>
<keyword evidence="9" id="KW-1185">Reference proteome</keyword>
<gene>
    <name evidence="6 8" type="primary">rex</name>
    <name evidence="8" type="ORF">GCM10017783_18220</name>
</gene>
<keyword evidence="4 6" id="KW-0238">DNA-binding</keyword>
<comment type="similarity">
    <text evidence="6">Belongs to the transcriptional regulatory Rex family.</text>
</comment>
<evidence type="ECO:0000256" key="6">
    <source>
        <dbReference type="HAMAP-Rule" id="MF_01131"/>
    </source>
</evidence>
<dbReference type="PANTHER" id="PTHR35786">
    <property type="entry name" value="REDOX-SENSING TRANSCRIPTIONAL REPRESSOR REX"/>
    <property type="match status" value="1"/>
</dbReference>
<comment type="subunit">
    <text evidence="6">Homodimer.</text>
</comment>
<dbReference type="NCBIfam" id="NF003995">
    <property type="entry name" value="PRK05472.2-4"/>
    <property type="match status" value="1"/>
</dbReference>
<dbReference type="Proteomes" id="UP000632154">
    <property type="component" value="Unassembled WGS sequence"/>
</dbReference>
<comment type="caution">
    <text evidence="8">The sequence shown here is derived from an EMBL/GenBank/DDBJ whole genome shotgun (WGS) entry which is preliminary data.</text>
</comment>
<dbReference type="InterPro" id="IPR003781">
    <property type="entry name" value="CoA-bd"/>
</dbReference>
<dbReference type="InterPro" id="IPR036390">
    <property type="entry name" value="WH_DNA-bd_sf"/>
</dbReference>
<dbReference type="Pfam" id="PF02629">
    <property type="entry name" value="CoA_binding"/>
    <property type="match status" value="1"/>
</dbReference>
<keyword evidence="2 6" id="KW-0678">Repressor</keyword>
<keyword evidence="3 6" id="KW-0805">Transcription regulation</keyword>
<dbReference type="Gene3D" id="3.40.50.720">
    <property type="entry name" value="NAD(P)-binding Rossmann-like Domain"/>
    <property type="match status" value="1"/>
</dbReference>
<feature type="domain" description="CoA-binding" evidence="7">
    <location>
        <begin position="76"/>
        <end position="177"/>
    </location>
</feature>
<dbReference type="InterPro" id="IPR036388">
    <property type="entry name" value="WH-like_DNA-bd_sf"/>
</dbReference>
<reference evidence="9" key="1">
    <citation type="journal article" date="2019" name="Int. J. Syst. Evol. Microbiol.">
        <title>The Global Catalogue of Microorganisms (GCM) 10K type strain sequencing project: providing services to taxonomists for standard genome sequencing and annotation.</title>
        <authorList>
            <consortium name="The Broad Institute Genomics Platform"/>
            <consortium name="The Broad Institute Genome Sequencing Center for Infectious Disease"/>
            <person name="Wu L."/>
            <person name="Ma J."/>
        </authorList>
    </citation>
    <scope>NUCLEOTIDE SEQUENCE [LARGE SCALE GENOMIC DNA]</scope>
    <source>
        <strain evidence="9">CGMCC 1.18439</strain>
    </source>
</reference>
<accession>A0ABQ3K9X3</accession>
<feature type="binding site" evidence="6">
    <location>
        <begin position="87"/>
        <end position="92"/>
    </location>
    <ligand>
        <name>NAD(+)</name>
        <dbReference type="ChEBI" id="CHEBI:57540"/>
    </ligand>
</feature>
<keyword evidence="5 6" id="KW-0804">Transcription</keyword>
<keyword evidence="1 6" id="KW-0963">Cytoplasm</keyword>
<feature type="DNA-binding region" description="H-T-H motif" evidence="6">
    <location>
        <begin position="13"/>
        <end position="52"/>
    </location>
</feature>
<dbReference type="SMART" id="SM00881">
    <property type="entry name" value="CoA_binding"/>
    <property type="match status" value="1"/>
</dbReference>
<comment type="function">
    <text evidence="6">Modulates transcription in response to changes in cellular NADH/NAD(+) redox state.</text>
</comment>
<dbReference type="RefSeq" id="WP_189643384.1">
    <property type="nucleotide sequence ID" value="NZ_BNAL01000023.1"/>
</dbReference>
<keyword evidence="6" id="KW-0520">NAD</keyword>
<dbReference type="InterPro" id="IPR036291">
    <property type="entry name" value="NAD(P)-bd_dom_sf"/>
</dbReference>
<evidence type="ECO:0000256" key="2">
    <source>
        <dbReference type="ARBA" id="ARBA00022491"/>
    </source>
</evidence>
<dbReference type="InterPro" id="IPR022876">
    <property type="entry name" value="Tscrpt_rep_Rex"/>
</dbReference>
<dbReference type="NCBIfam" id="NF003994">
    <property type="entry name" value="PRK05472.2-3"/>
    <property type="match status" value="1"/>
</dbReference>
<dbReference type="PANTHER" id="PTHR35786:SF1">
    <property type="entry name" value="REDOX-SENSING TRANSCRIPTIONAL REPRESSOR REX 1"/>
    <property type="match status" value="1"/>
</dbReference>
<dbReference type="EMBL" id="BNAL01000023">
    <property type="protein sequence ID" value="GHG06016.1"/>
    <property type="molecule type" value="Genomic_DNA"/>
</dbReference>
<proteinExistence type="inferred from homology"/>
<organism evidence="8 9">
    <name type="scientific">Deinococcus piscis</name>
    <dbReference type="NCBI Taxonomy" id="394230"/>
    <lineage>
        <taxon>Bacteria</taxon>
        <taxon>Thermotogati</taxon>
        <taxon>Deinococcota</taxon>
        <taxon>Deinococci</taxon>
        <taxon>Deinococcales</taxon>
        <taxon>Deinococcaceae</taxon>
        <taxon>Deinococcus</taxon>
    </lineage>
</organism>
<dbReference type="Pfam" id="PF06971">
    <property type="entry name" value="Put_DNA-bind_N"/>
    <property type="match status" value="1"/>
</dbReference>
<evidence type="ECO:0000313" key="9">
    <source>
        <dbReference type="Proteomes" id="UP000632154"/>
    </source>
</evidence>